<sequence length="38" mass="3903">WAKSRPRPPGSPGGPSSARRASEPPLSCAGPPGPQRRP</sequence>
<protein>
    <submittedName>
        <fullName evidence="2">Uncharacterized protein</fullName>
    </submittedName>
</protein>
<dbReference type="AlphaFoldDB" id="A0A6J4V900"/>
<proteinExistence type="predicted"/>
<gene>
    <name evidence="2" type="ORF">AVDCRST_MAG59-3189</name>
</gene>
<dbReference type="EMBL" id="CADCWF010000218">
    <property type="protein sequence ID" value="CAA9567613.1"/>
    <property type="molecule type" value="Genomic_DNA"/>
</dbReference>
<feature type="region of interest" description="Disordered" evidence="1">
    <location>
        <begin position="1"/>
        <end position="38"/>
    </location>
</feature>
<accession>A0A6J4V900</accession>
<organism evidence="2">
    <name type="scientific">uncultured Thermomicrobiales bacterium</name>
    <dbReference type="NCBI Taxonomy" id="1645740"/>
    <lineage>
        <taxon>Bacteria</taxon>
        <taxon>Pseudomonadati</taxon>
        <taxon>Thermomicrobiota</taxon>
        <taxon>Thermomicrobia</taxon>
        <taxon>Thermomicrobiales</taxon>
        <taxon>environmental samples</taxon>
    </lineage>
</organism>
<reference evidence="2" key="1">
    <citation type="submission" date="2020-02" db="EMBL/GenBank/DDBJ databases">
        <authorList>
            <person name="Meier V. D."/>
        </authorList>
    </citation>
    <scope>NUCLEOTIDE SEQUENCE</scope>
    <source>
        <strain evidence="2">AVDCRST_MAG59</strain>
    </source>
</reference>
<evidence type="ECO:0000313" key="2">
    <source>
        <dbReference type="EMBL" id="CAA9567613.1"/>
    </source>
</evidence>
<feature type="non-terminal residue" evidence="2">
    <location>
        <position position="38"/>
    </location>
</feature>
<name>A0A6J4V900_9BACT</name>
<evidence type="ECO:0000256" key="1">
    <source>
        <dbReference type="SAM" id="MobiDB-lite"/>
    </source>
</evidence>
<feature type="non-terminal residue" evidence="2">
    <location>
        <position position="1"/>
    </location>
</feature>